<keyword evidence="2" id="KW-0256">Endoplasmic reticulum</keyword>
<protein>
    <recommendedName>
        <fullName evidence="2">ER membrane protein complex subunit 2</fullName>
    </recommendedName>
</protein>
<dbReference type="AlphaFoldDB" id="A0A0W0EQ34"/>
<comment type="function">
    <text evidence="2">Part of the endoplasmic reticulum membrane protein complex (EMC) that enables the energy-independent insertion into endoplasmic reticulum membranes of newly synthesized membrane proteins.</text>
</comment>
<organism evidence="3 4">
    <name type="scientific">Candida glabrata</name>
    <name type="common">Yeast</name>
    <name type="synonym">Torulopsis glabrata</name>
    <dbReference type="NCBI Taxonomy" id="5478"/>
    <lineage>
        <taxon>Eukaryota</taxon>
        <taxon>Fungi</taxon>
        <taxon>Dikarya</taxon>
        <taxon>Ascomycota</taxon>
        <taxon>Saccharomycotina</taxon>
        <taxon>Saccharomycetes</taxon>
        <taxon>Saccharomycetales</taxon>
        <taxon>Saccharomycetaceae</taxon>
        <taxon>Nakaseomyces</taxon>
    </lineage>
</organism>
<dbReference type="GO" id="GO:0032977">
    <property type="term" value="F:membrane insertase activity"/>
    <property type="evidence" value="ECO:0007669"/>
    <property type="project" value="EnsemblFungi"/>
</dbReference>
<evidence type="ECO:0000256" key="2">
    <source>
        <dbReference type="RuleBase" id="RU367091"/>
    </source>
</evidence>
<dbReference type="OMA" id="LMEMLFY"/>
<dbReference type="VEuPathDB" id="FungiDB:GVI51_M09141"/>
<gene>
    <name evidence="3" type="ORF">AO440_004246</name>
</gene>
<evidence type="ECO:0000256" key="1">
    <source>
        <dbReference type="ARBA" id="ARBA00022803"/>
    </source>
</evidence>
<dbReference type="VEuPathDB" id="FungiDB:B1J91_M09185g"/>
<dbReference type="GO" id="GO:0045050">
    <property type="term" value="P:protein insertion into ER membrane by stop-transfer membrane-anchor sequence"/>
    <property type="evidence" value="ECO:0007669"/>
    <property type="project" value="EnsemblFungi"/>
</dbReference>
<dbReference type="GO" id="GO:0015914">
    <property type="term" value="P:phospholipid transport"/>
    <property type="evidence" value="ECO:0007669"/>
    <property type="project" value="EnsemblFungi"/>
</dbReference>
<dbReference type="GO" id="GO:0006644">
    <property type="term" value="P:phospholipid metabolic process"/>
    <property type="evidence" value="ECO:0007669"/>
    <property type="project" value="EnsemblFungi"/>
</dbReference>
<dbReference type="OrthoDB" id="124397at2759"/>
<dbReference type="PANTHER" id="PTHR12760">
    <property type="entry name" value="TETRATRICOPEPTIDE REPEAT PROTEIN"/>
    <property type="match status" value="1"/>
</dbReference>
<proteinExistence type="inferred from homology"/>
<dbReference type="VEuPathDB" id="FungiDB:GWK60_M09119"/>
<dbReference type="EMBL" id="LLZZ01000117">
    <property type="protein sequence ID" value="KTB04130.1"/>
    <property type="molecule type" value="Genomic_DNA"/>
</dbReference>
<name>A0A0W0EQ34_CANGB</name>
<dbReference type="SUPFAM" id="SSF48452">
    <property type="entry name" value="TPR-like"/>
    <property type="match status" value="1"/>
</dbReference>
<dbReference type="VEuPathDB" id="FungiDB:CAGL0M09185g"/>
<keyword evidence="1" id="KW-0802">TPR repeat</keyword>
<comment type="subunit">
    <text evidence="2">Component of the ER membrane protein complex (EMC).</text>
</comment>
<dbReference type="Gene3D" id="1.25.40.10">
    <property type="entry name" value="Tetratricopeptide repeat domain"/>
    <property type="match status" value="1"/>
</dbReference>
<reference evidence="3 4" key="1">
    <citation type="submission" date="2015-10" db="EMBL/GenBank/DDBJ databases">
        <title>Draft genomes sequences of Candida glabrata isolates 1A, 1B, 2A, 2B, 3A and 3B.</title>
        <authorList>
            <person name="Haavelsrud O.E."/>
            <person name="Gaustad P."/>
        </authorList>
    </citation>
    <scope>NUCLEOTIDE SEQUENCE [LARGE SCALE GENOMIC DNA]</scope>
    <source>
        <strain evidence="3">910700640</strain>
    </source>
</reference>
<comment type="subcellular location">
    <subcellularLocation>
        <location evidence="2">Endoplasmic reticulum membrane</location>
        <topology evidence="2">Peripheral membrane protein</topology>
        <orientation evidence="2">Cytoplasmic side</orientation>
    </subcellularLocation>
</comment>
<dbReference type="Proteomes" id="UP000054886">
    <property type="component" value="Unassembled WGS sequence"/>
</dbReference>
<comment type="caution">
    <text evidence="3">The sequence shown here is derived from an EMBL/GenBank/DDBJ whole genome shotgun (WGS) entry which is preliminary data.</text>
</comment>
<evidence type="ECO:0000313" key="4">
    <source>
        <dbReference type="Proteomes" id="UP000054886"/>
    </source>
</evidence>
<dbReference type="PhylomeDB" id="A0A0W0EQ34"/>
<keyword evidence="2" id="KW-0472">Membrane</keyword>
<comment type="similarity">
    <text evidence="2">Belongs to the EMC2 family.</text>
</comment>
<dbReference type="GO" id="GO:0072546">
    <property type="term" value="C:EMC complex"/>
    <property type="evidence" value="ECO:0007669"/>
    <property type="project" value="UniProtKB-UniRule"/>
</dbReference>
<evidence type="ECO:0000313" key="3">
    <source>
        <dbReference type="EMBL" id="KTB04130.1"/>
    </source>
</evidence>
<dbReference type="InterPro" id="IPR039856">
    <property type="entry name" value="EMC2-like"/>
</dbReference>
<dbReference type="InterPro" id="IPR011990">
    <property type="entry name" value="TPR-like_helical_dom_sf"/>
</dbReference>
<accession>A0A0W0EQ34</accession>
<sequence>MRDLRREKLLTVMTTRAYTRFEPQELVQLYNELLMRMGKLERSSEPNDVSLLEMYFYVCCYLGKDQEMSLVFQRLRDRFGESSPRVAVMKATMMEVEGNDSSAAKQYLEGRLKELEYDADSVSYVMLSKKLLALKMRDLKKNPQQQLKETLALIEKFPLDPELQWVCSELYYSLKDLDKAIYCIEEVLVAMPFNYVAFARLSELLYYKYVREFQDKPAKRRDTAALQQALDNALRSVELSELFLKGWSLVATISKELDKPQLLQLSKKKLQEISEVSNSNDARIAKKFLQKMA</sequence>